<dbReference type="EC" id="6.3.2.31" evidence="9"/>
<dbReference type="NCBIfam" id="TIGR01916">
    <property type="entry name" value="F420_cofE"/>
    <property type="match status" value="1"/>
</dbReference>
<dbReference type="EMBL" id="QMRA01000008">
    <property type="protein sequence ID" value="RLE55347.1"/>
    <property type="molecule type" value="Genomic_DNA"/>
</dbReference>
<keyword evidence="5" id="KW-0630">Potassium</keyword>
<dbReference type="PANTHER" id="PTHR47917">
    <property type="match status" value="1"/>
</dbReference>
<organism evidence="9 10">
    <name type="scientific">Thermoproteota archaeon</name>
    <dbReference type="NCBI Taxonomy" id="2056631"/>
    <lineage>
        <taxon>Archaea</taxon>
        <taxon>Thermoproteota</taxon>
    </lineage>
</organism>
<feature type="domain" description="Coenzyme F420:L-glutamate ligase-like" evidence="8">
    <location>
        <begin position="6"/>
        <end position="222"/>
    </location>
</feature>
<keyword evidence="4" id="KW-0460">Magnesium</keyword>
<protein>
    <submittedName>
        <fullName evidence="9">Coenzyme F420-0:L-glutamate ligase</fullName>
        <ecNumber evidence="9">6.3.2.31</ecNumber>
    </submittedName>
</protein>
<dbReference type="PANTHER" id="PTHR47917:SF1">
    <property type="entry name" value="COENZYME F420:L-GLUTAMATE LIGASE"/>
    <property type="match status" value="1"/>
</dbReference>
<evidence type="ECO:0000256" key="2">
    <source>
        <dbReference type="ARBA" id="ARBA00022723"/>
    </source>
</evidence>
<dbReference type="GO" id="GO:0046872">
    <property type="term" value="F:metal ion binding"/>
    <property type="evidence" value="ECO:0007669"/>
    <property type="project" value="UniProtKB-KW"/>
</dbReference>
<evidence type="ECO:0000256" key="1">
    <source>
        <dbReference type="ARBA" id="ARBA00022598"/>
    </source>
</evidence>
<dbReference type="Gene3D" id="3.90.1660.10">
    <property type="entry name" value="CofE-like domain"/>
    <property type="match status" value="1"/>
</dbReference>
<evidence type="ECO:0000256" key="3">
    <source>
        <dbReference type="ARBA" id="ARBA00022741"/>
    </source>
</evidence>
<dbReference type="GO" id="GO:0005525">
    <property type="term" value="F:GTP binding"/>
    <property type="evidence" value="ECO:0007669"/>
    <property type="project" value="UniProtKB-KW"/>
</dbReference>
<evidence type="ECO:0000256" key="7">
    <source>
        <dbReference type="ARBA" id="ARBA00023211"/>
    </source>
</evidence>
<dbReference type="GO" id="GO:0052618">
    <property type="term" value="F:coenzyme F420-0:L-glutamate ligase activity"/>
    <property type="evidence" value="ECO:0007669"/>
    <property type="project" value="UniProtKB-EC"/>
</dbReference>
<keyword evidence="3" id="KW-0547">Nucleotide-binding</keyword>
<dbReference type="InterPro" id="IPR002847">
    <property type="entry name" value="F420-0_gamma-glut_ligase-dom"/>
</dbReference>
<proteinExistence type="predicted"/>
<dbReference type="Gene3D" id="3.30.1330.100">
    <property type="entry name" value="CofE-like"/>
    <property type="match status" value="1"/>
</dbReference>
<keyword evidence="7" id="KW-0464">Manganese</keyword>
<dbReference type="SUPFAM" id="SSF144010">
    <property type="entry name" value="CofE-like"/>
    <property type="match status" value="1"/>
</dbReference>
<dbReference type="AlphaFoldDB" id="A0A497F7I3"/>
<dbReference type="Pfam" id="PF01996">
    <property type="entry name" value="F420_ligase"/>
    <property type="match status" value="1"/>
</dbReference>
<evidence type="ECO:0000313" key="10">
    <source>
        <dbReference type="Proteomes" id="UP000269499"/>
    </source>
</evidence>
<name>A0A497F7I3_9CREN</name>
<evidence type="ECO:0000256" key="5">
    <source>
        <dbReference type="ARBA" id="ARBA00022958"/>
    </source>
</evidence>
<keyword evidence="1 9" id="KW-0436">Ligase</keyword>
<keyword evidence="2" id="KW-0479">Metal-binding</keyword>
<evidence type="ECO:0000259" key="8">
    <source>
        <dbReference type="Pfam" id="PF01996"/>
    </source>
</evidence>
<sequence>MGLKNIPIINEGDDLAKIICEAADRQGVGVEDGDVIVIASKIVAKAEGRIVNLNDIQPSQFATRIGELMNKDPRLVELILRESNKIVKMKFRHLIVETRHGFVCANAGIDRSNVAGQKDVVSLLPENPDDSARKIRERIKEIKGVNVAVIISDTFGRAWRAGHVNFAIGIAGMKPIKDYRGEQDMFGYTLRVTQMAIADELAAAAELAMGKNDGIPVVIIRGYEYPKGEGSSKDLIYPEEKDLFR</sequence>
<dbReference type="Proteomes" id="UP000269499">
    <property type="component" value="Unassembled WGS sequence"/>
</dbReference>
<dbReference type="NCBIfam" id="NF009809">
    <property type="entry name" value="PRK13293.1"/>
    <property type="match status" value="1"/>
</dbReference>
<accession>A0A497F7I3</accession>
<evidence type="ECO:0000256" key="4">
    <source>
        <dbReference type="ARBA" id="ARBA00022842"/>
    </source>
</evidence>
<dbReference type="InterPro" id="IPR008225">
    <property type="entry name" value="F420-0_g-glutamyl_ligase"/>
</dbReference>
<evidence type="ECO:0000256" key="6">
    <source>
        <dbReference type="ARBA" id="ARBA00023134"/>
    </source>
</evidence>
<reference evidence="9 10" key="1">
    <citation type="submission" date="2018-06" db="EMBL/GenBank/DDBJ databases">
        <title>Extensive metabolic versatility and redundancy in microbially diverse, dynamic hydrothermal sediments.</title>
        <authorList>
            <person name="Dombrowski N."/>
            <person name="Teske A."/>
            <person name="Baker B.J."/>
        </authorList>
    </citation>
    <scope>NUCLEOTIDE SEQUENCE [LARGE SCALE GENOMIC DNA]</scope>
    <source>
        <strain evidence="9">B20_G2</strain>
    </source>
</reference>
<gene>
    <name evidence="9" type="primary">cofE</name>
    <name evidence="9" type="ORF">DRJ26_00975</name>
</gene>
<evidence type="ECO:0000313" key="9">
    <source>
        <dbReference type="EMBL" id="RLE55347.1"/>
    </source>
</evidence>
<comment type="caution">
    <text evidence="9">The sequence shown here is derived from an EMBL/GenBank/DDBJ whole genome shotgun (WGS) entry which is preliminary data.</text>
</comment>
<keyword evidence="6" id="KW-0342">GTP-binding</keyword>